<proteinExistence type="predicted"/>
<dbReference type="AlphaFoldDB" id="A0A0E9PPH1"/>
<dbReference type="EMBL" id="GBXM01102380">
    <property type="protein sequence ID" value="JAH06197.1"/>
    <property type="molecule type" value="Transcribed_RNA"/>
</dbReference>
<accession>A0A0E9PPH1</accession>
<protein>
    <submittedName>
        <fullName evidence="1">Uncharacterized protein</fullName>
    </submittedName>
</protein>
<name>A0A0E9PPH1_ANGAN</name>
<reference evidence="1" key="2">
    <citation type="journal article" date="2015" name="Fish Shellfish Immunol.">
        <title>Early steps in the European eel (Anguilla anguilla)-Vibrio vulnificus interaction in the gills: Role of the RtxA13 toxin.</title>
        <authorList>
            <person name="Callol A."/>
            <person name="Pajuelo D."/>
            <person name="Ebbesson L."/>
            <person name="Teles M."/>
            <person name="MacKenzie S."/>
            <person name="Amaro C."/>
        </authorList>
    </citation>
    <scope>NUCLEOTIDE SEQUENCE</scope>
</reference>
<evidence type="ECO:0000313" key="1">
    <source>
        <dbReference type="EMBL" id="JAH06197.1"/>
    </source>
</evidence>
<sequence>MFSELCFQLNDCGLGSQLRFCYCTPEIGA</sequence>
<reference evidence="1" key="1">
    <citation type="submission" date="2014-11" db="EMBL/GenBank/DDBJ databases">
        <authorList>
            <person name="Amaro Gonzalez C."/>
        </authorList>
    </citation>
    <scope>NUCLEOTIDE SEQUENCE</scope>
</reference>
<organism evidence="1">
    <name type="scientific">Anguilla anguilla</name>
    <name type="common">European freshwater eel</name>
    <name type="synonym">Muraena anguilla</name>
    <dbReference type="NCBI Taxonomy" id="7936"/>
    <lineage>
        <taxon>Eukaryota</taxon>
        <taxon>Metazoa</taxon>
        <taxon>Chordata</taxon>
        <taxon>Craniata</taxon>
        <taxon>Vertebrata</taxon>
        <taxon>Euteleostomi</taxon>
        <taxon>Actinopterygii</taxon>
        <taxon>Neopterygii</taxon>
        <taxon>Teleostei</taxon>
        <taxon>Anguilliformes</taxon>
        <taxon>Anguillidae</taxon>
        <taxon>Anguilla</taxon>
    </lineage>
</organism>